<name>Q4RCW8_TETNG</name>
<reference evidence="1" key="1">
    <citation type="journal article" date="2004" name="Nature">
        <title>Genome duplication in the teleost fish Tetraodon nigroviridis reveals the early vertebrate proto-karyotype.</title>
        <authorList>
            <person name="Jaillon O."/>
            <person name="Aury J.-M."/>
            <person name="Brunet F."/>
            <person name="Petit J.-L."/>
            <person name="Stange-Thomann N."/>
            <person name="Mauceli E."/>
            <person name="Bouneau L."/>
            <person name="Fischer C."/>
            <person name="Ozouf-Costaz C."/>
            <person name="Bernot A."/>
            <person name="Nicaud S."/>
            <person name="Jaffe D."/>
            <person name="Fisher S."/>
            <person name="Lutfalla G."/>
            <person name="Dossat C."/>
            <person name="Segurens B."/>
            <person name="Dasilva C."/>
            <person name="Salanoubat M."/>
            <person name="Levy M."/>
            <person name="Boudet N."/>
            <person name="Castellano S."/>
            <person name="Anthouard V."/>
            <person name="Jubin C."/>
            <person name="Castelli V."/>
            <person name="Katinka M."/>
            <person name="Vacherie B."/>
            <person name="Biemont C."/>
            <person name="Skalli Z."/>
            <person name="Cattolico L."/>
            <person name="Poulain J."/>
            <person name="De Berardinis V."/>
            <person name="Cruaud C."/>
            <person name="Duprat S."/>
            <person name="Brottier P."/>
            <person name="Coutanceau J.-P."/>
            <person name="Gouzy J."/>
            <person name="Parra G."/>
            <person name="Lardier G."/>
            <person name="Chapple C."/>
            <person name="McKernan K.J."/>
            <person name="McEwan P."/>
            <person name="Bosak S."/>
            <person name="Kellis M."/>
            <person name="Volff J.-N."/>
            <person name="Guigo R."/>
            <person name="Zody M.C."/>
            <person name="Mesirov J."/>
            <person name="Lindblad-Toh K."/>
            <person name="Birren B."/>
            <person name="Nusbaum C."/>
            <person name="Kahn D."/>
            <person name="Robinson-Rechavi M."/>
            <person name="Laudet V."/>
            <person name="Schachter V."/>
            <person name="Quetier F."/>
            <person name="Saurin W."/>
            <person name="Scarpelli C."/>
            <person name="Wincker P."/>
            <person name="Lander E.S."/>
            <person name="Weissenbach J."/>
            <person name="Roest Crollius H."/>
        </authorList>
    </citation>
    <scope>NUCLEOTIDE SEQUENCE [LARGE SCALE GENOMIC DNA]</scope>
</reference>
<gene>
    <name evidence="1" type="ORF">GSTENG00036234001</name>
</gene>
<dbReference type="EMBL" id="CAAE01017909">
    <property type="protein sequence ID" value="CAG13764.1"/>
    <property type="molecule type" value="Genomic_DNA"/>
</dbReference>
<proteinExistence type="predicted"/>
<feature type="non-terminal residue" evidence="1">
    <location>
        <position position="1"/>
    </location>
</feature>
<sequence length="65" mass="6895">TTSSRAPLFIIPANLDGSPSQRQITLSRISDLINLQALEGITLPVNNYSHPGTSSCCQNVATTIP</sequence>
<reference evidence="1" key="2">
    <citation type="submission" date="2004-02" db="EMBL/GenBank/DDBJ databases">
        <authorList>
            <consortium name="Genoscope"/>
            <consortium name="Whitehead Institute Centre for Genome Research"/>
        </authorList>
    </citation>
    <scope>NUCLEOTIDE SEQUENCE</scope>
</reference>
<protein>
    <submittedName>
        <fullName evidence="1">Chromosome 18 SCAF17909, whole genome shotgun sequence</fullName>
    </submittedName>
</protein>
<dbReference type="AlphaFoldDB" id="Q4RCW8"/>
<evidence type="ECO:0000313" key="1">
    <source>
        <dbReference type="EMBL" id="CAG13764.1"/>
    </source>
</evidence>
<accession>Q4RCW8</accession>
<organism evidence="1">
    <name type="scientific">Tetraodon nigroviridis</name>
    <name type="common">Spotted green pufferfish</name>
    <name type="synonym">Chelonodon nigroviridis</name>
    <dbReference type="NCBI Taxonomy" id="99883"/>
    <lineage>
        <taxon>Eukaryota</taxon>
        <taxon>Metazoa</taxon>
        <taxon>Chordata</taxon>
        <taxon>Craniata</taxon>
        <taxon>Vertebrata</taxon>
        <taxon>Euteleostomi</taxon>
        <taxon>Actinopterygii</taxon>
        <taxon>Neopterygii</taxon>
        <taxon>Teleostei</taxon>
        <taxon>Neoteleostei</taxon>
        <taxon>Acanthomorphata</taxon>
        <taxon>Eupercaria</taxon>
        <taxon>Tetraodontiformes</taxon>
        <taxon>Tetradontoidea</taxon>
        <taxon>Tetraodontidae</taxon>
        <taxon>Tetraodon</taxon>
    </lineage>
</organism>
<dbReference type="KEGG" id="tng:GSTEN00036234G001"/>